<feature type="transmembrane region" description="Helical" evidence="5">
    <location>
        <begin position="141"/>
        <end position="164"/>
    </location>
</feature>
<dbReference type="Pfam" id="PF13180">
    <property type="entry name" value="PDZ_2"/>
    <property type="match status" value="1"/>
</dbReference>
<evidence type="ECO:0000256" key="1">
    <source>
        <dbReference type="ARBA" id="ARBA00010541"/>
    </source>
</evidence>
<protein>
    <submittedName>
        <fullName evidence="7">Putative serine protease PepD</fullName>
    </submittedName>
</protein>
<dbReference type="InParanoid" id="A0A420XM80"/>
<dbReference type="InterPro" id="IPR001478">
    <property type="entry name" value="PDZ"/>
</dbReference>
<proteinExistence type="inferred from homology"/>
<dbReference type="GO" id="GO:0004252">
    <property type="term" value="F:serine-type endopeptidase activity"/>
    <property type="evidence" value="ECO:0007669"/>
    <property type="project" value="InterPro"/>
</dbReference>
<keyword evidence="3" id="KW-0378">Hydrolase</keyword>
<name>A0A420XM80_9ACTN</name>
<feature type="region of interest" description="Disordered" evidence="4">
    <location>
        <begin position="430"/>
        <end position="449"/>
    </location>
</feature>
<evidence type="ECO:0000313" key="7">
    <source>
        <dbReference type="EMBL" id="RKS72466.1"/>
    </source>
</evidence>
<feature type="region of interest" description="Disordered" evidence="4">
    <location>
        <begin position="1"/>
        <end position="123"/>
    </location>
</feature>
<dbReference type="Pfam" id="PF13365">
    <property type="entry name" value="Trypsin_2"/>
    <property type="match status" value="1"/>
</dbReference>
<keyword evidence="2 7" id="KW-0645">Protease</keyword>
<keyword evidence="5" id="KW-0812">Transmembrane</keyword>
<dbReference type="RefSeq" id="WP_121194012.1">
    <property type="nucleotide sequence ID" value="NZ_RBWV01000013.1"/>
</dbReference>
<evidence type="ECO:0000256" key="5">
    <source>
        <dbReference type="SAM" id="Phobius"/>
    </source>
</evidence>
<keyword evidence="5" id="KW-1133">Transmembrane helix</keyword>
<dbReference type="PANTHER" id="PTHR43343">
    <property type="entry name" value="PEPTIDASE S12"/>
    <property type="match status" value="1"/>
</dbReference>
<dbReference type="AlphaFoldDB" id="A0A420XM80"/>
<gene>
    <name evidence="7" type="ORF">CLV35_2710</name>
</gene>
<evidence type="ECO:0000256" key="3">
    <source>
        <dbReference type="ARBA" id="ARBA00022801"/>
    </source>
</evidence>
<keyword evidence="8" id="KW-1185">Reference proteome</keyword>
<dbReference type="InterPro" id="IPR036034">
    <property type="entry name" value="PDZ_sf"/>
</dbReference>
<accession>A0A420XM80</accession>
<dbReference type="EMBL" id="RBWV01000013">
    <property type="protein sequence ID" value="RKS72466.1"/>
    <property type="molecule type" value="Genomic_DNA"/>
</dbReference>
<dbReference type="SUPFAM" id="SSF50494">
    <property type="entry name" value="Trypsin-like serine proteases"/>
    <property type="match status" value="1"/>
</dbReference>
<dbReference type="Gene3D" id="2.30.42.10">
    <property type="match status" value="1"/>
</dbReference>
<feature type="compositionally biased region" description="Low complexity" evidence="4">
    <location>
        <begin position="42"/>
        <end position="65"/>
    </location>
</feature>
<dbReference type="PROSITE" id="PS50106">
    <property type="entry name" value="PDZ"/>
    <property type="match status" value="1"/>
</dbReference>
<evidence type="ECO:0000256" key="2">
    <source>
        <dbReference type="ARBA" id="ARBA00022670"/>
    </source>
</evidence>
<evidence type="ECO:0000259" key="6">
    <source>
        <dbReference type="PROSITE" id="PS50106"/>
    </source>
</evidence>
<dbReference type="InterPro" id="IPR001940">
    <property type="entry name" value="Peptidase_S1C"/>
</dbReference>
<dbReference type="FunCoup" id="A0A420XM80">
    <property type="interactions" value="332"/>
</dbReference>
<dbReference type="PRINTS" id="PR00834">
    <property type="entry name" value="PROTEASES2C"/>
</dbReference>
<evidence type="ECO:0000313" key="8">
    <source>
        <dbReference type="Proteomes" id="UP000281955"/>
    </source>
</evidence>
<keyword evidence="5" id="KW-0472">Membrane</keyword>
<dbReference type="InterPro" id="IPR051201">
    <property type="entry name" value="Chloro_Bact_Ser_Proteases"/>
</dbReference>
<dbReference type="OrthoDB" id="3870557at2"/>
<dbReference type="InterPro" id="IPR009003">
    <property type="entry name" value="Peptidase_S1_PA"/>
</dbReference>
<comment type="caution">
    <text evidence="7">The sequence shown here is derived from an EMBL/GenBank/DDBJ whole genome shotgun (WGS) entry which is preliminary data.</text>
</comment>
<feature type="domain" description="PDZ" evidence="6">
    <location>
        <begin position="439"/>
        <end position="475"/>
    </location>
</feature>
<organism evidence="7 8">
    <name type="scientific">Motilibacter peucedani</name>
    <dbReference type="NCBI Taxonomy" id="598650"/>
    <lineage>
        <taxon>Bacteria</taxon>
        <taxon>Bacillati</taxon>
        <taxon>Actinomycetota</taxon>
        <taxon>Actinomycetes</taxon>
        <taxon>Motilibacterales</taxon>
        <taxon>Motilibacteraceae</taxon>
        <taxon>Motilibacter</taxon>
    </lineage>
</organism>
<dbReference type="Gene3D" id="2.40.10.10">
    <property type="entry name" value="Trypsin-like serine proteases"/>
    <property type="match status" value="2"/>
</dbReference>
<dbReference type="Proteomes" id="UP000281955">
    <property type="component" value="Unassembled WGS sequence"/>
</dbReference>
<evidence type="ECO:0000256" key="4">
    <source>
        <dbReference type="SAM" id="MobiDB-lite"/>
    </source>
</evidence>
<dbReference type="PANTHER" id="PTHR43343:SF3">
    <property type="entry name" value="PROTEASE DO-LIKE 8, CHLOROPLASTIC"/>
    <property type="match status" value="1"/>
</dbReference>
<feature type="compositionally biased region" description="Pro residues" evidence="4">
    <location>
        <begin position="105"/>
        <end position="120"/>
    </location>
</feature>
<dbReference type="InterPro" id="IPR043504">
    <property type="entry name" value="Peptidase_S1_PA_chymotrypsin"/>
</dbReference>
<comment type="similarity">
    <text evidence="1">Belongs to the peptidase S1C family.</text>
</comment>
<dbReference type="SMART" id="SM00228">
    <property type="entry name" value="PDZ"/>
    <property type="match status" value="1"/>
</dbReference>
<reference evidence="7 8" key="1">
    <citation type="submission" date="2018-10" db="EMBL/GenBank/DDBJ databases">
        <title>Genomic Encyclopedia of Archaeal and Bacterial Type Strains, Phase II (KMG-II): from individual species to whole genera.</title>
        <authorList>
            <person name="Goeker M."/>
        </authorList>
    </citation>
    <scope>NUCLEOTIDE SEQUENCE [LARGE SCALE GENOMIC DNA]</scope>
    <source>
        <strain evidence="7 8">RP-AC37</strain>
    </source>
</reference>
<dbReference type="GO" id="GO:0006508">
    <property type="term" value="P:proteolysis"/>
    <property type="evidence" value="ECO:0007669"/>
    <property type="project" value="UniProtKB-KW"/>
</dbReference>
<sequence length="506" mass="51764">MSDERPEGAWWAQPGDDPWAVRQPEEIRSDDWPTGPVEGTGQQQPYAPQQPQQPYAQQQPYGQQPQQPPPGWGGQQAAYPPVDPYFRPPGEQLRRPGDAPFSSPYAPPYTSPHFPPPPQQPRDVLVAAEGRPARSSRRAPLIVALAALIALLGGAVGGVIGWGLADDGGDDVVTGTSSLPVTPRGSQQRPQGSVPAVAAQLLQRVVSIQVEQGSGSGFVIRPDGYILTNNHVVASAIGGGEVRVVFQDGRGFDARIVGADSSYDLAVIKVDASALPTVAFGDSAAAVVGDPVIAVGSPLGLSGTVTTGIVSALDRPVTAGESGASGGCGAKDASYYSAIQTDAAINPGNSGGPLVNYSGQVIGVNSAISTLSSSSSGGQSGSIGLGFAIPSNQAKRIADEIIRTGHAVHPVIGVSLDCTYDDPGARIGDARTTGGTPGVEPGGPADKAGLREGDVITAVDGKRVADSQELIVAIRAHVPGETVSLAYTRGGRSRTVEVTLGRSKTG</sequence>
<dbReference type="SUPFAM" id="SSF50156">
    <property type="entry name" value="PDZ domain-like"/>
    <property type="match status" value="1"/>
</dbReference>